<sequence length="231" mass="23436">MSADAKPGNPASVSSALLITGAVLLFVGTSLHPMHEDPNDALAAFGEYAADHIWLYSHMAQLAGVFAMVAGLLLVLGRLSDGPARGWTLLTIVFGAASLAAAAALQAVDGIALKAVVNAWAAADAATKSSLFSAAFAVRQVEVGFAAISAMLLGLTVLLATVALHQARRCPLWLSLLGGAGAVGVLFGGLATAATGFSGLAMAANMPGSMVLLVWVVLLAVVDFRRNRVTA</sequence>
<evidence type="ECO:0000256" key="1">
    <source>
        <dbReference type="SAM" id="Phobius"/>
    </source>
</evidence>
<dbReference type="RefSeq" id="WP_183458803.1">
    <property type="nucleotide sequence ID" value="NZ_CP050296.1"/>
</dbReference>
<dbReference type="AlphaFoldDB" id="A0A7G6SZY8"/>
<evidence type="ECO:0000313" key="3">
    <source>
        <dbReference type="Proteomes" id="UP000515465"/>
    </source>
</evidence>
<feature type="transmembrane region" description="Helical" evidence="1">
    <location>
        <begin position="172"/>
        <end position="194"/>
    </location>
</feature>
<name>A0A7G6SZY8_9HYPH</name>
<accession>A0A7G6SZY8</accession>
<feature type="transmembrane region" description="Helical" evidence="1">
    <location>
        <begin position="200"/>
        <end position="222"/>
    </location>
</feature>
<keyword evidence="1" id="KW-0472">Membrane</keyword>
<keyword evidence="1" id="KW-0812">Transmembrane</keyword>
<dbReference type="Proteomes" id="UP000515465">
    <property type="component" value="Chromosome"/>
</dbReference>
<feature type="transmembrane region" description="Helical" evidence="1">
    <location>
        <begin position="53"/>
        <end position="75"/>
    </location>
</feature>
<gene>
    <name evidence="2" type="ORF">HB778_28630</name>
</gene>
<evidence type="ECO:0008006" key="4">
    <source>
        <dbReference type="Google" id="ProtNLM"/>
    </source>
</evidence>
<evidence type="ECO:0000313" key="2">
    <source>
        <dbReference type="EMBL" id="QND60070.1"/>
    </source>
</evidence>
<feature type="transmembrane region" description="Helical" evidence="1">
    <location>
        <begin position="87"/>
        <end position="108"/>
    </location>
</feature>
<feature type="transmembrane region" description="Helical" evidence="1">
    <location>
        <begin position="143"/>
        <end position="165"/>
    </location>
</feature>
<proteinExistence type="predicted"/>
<dbReference type="EMBL" id="CP050296">
    <property type="protein sequence ID" value="QND60070.1"/>
    <property type="molecule type" value="Genomic_DNA"/>
</dbReference>
<protein>
    <recommendedName>
        <fullName evidence="4">DUF4386 family protein</fullName>
    </recommendedName>
</protein>
<keyword evidence="1" id="KW-1133">Transmembrane helix</keyword>
<reference evidence="3" key="1">
    <citation type="journal article" date="2020" name="Mol. Plant Microbe">
        <title>Rhizobial microsymbionts of the narrowly endemic Oxytropis species growing in Kamchatka are characterized by significant genetic diversity and possess a set of genes that are associated with T3SS and T6SS secretion systems and can affect the development of symbiosis.</title>
        <authorList>
            <person name="Safronova V."/>
            <person name="Guro P."/>
            <person name="Sazanova A."/>
            <person name="Kuznetsova I."/>
            <person name="Belimov A."/>
            <person name="Yakubov V."/>
            <person name="Chirak E."/>
            <person name="Afonin A."/>
            <person name="Gogolev Y."/>
            <person name="Andronov E."/>
            <person name="Tikhonovich I."/>
        </authorList>
    </citation>
    <scope>NUCLEOTIDE SEQUENCE [LARGE SCALE GENOMIC DNA]</scope>
    <source>
        <strain evidence="3">583</strain>
    </source>
</reference>
<feature type="transmembrane region" description="Helical" evidence="1">
    <location>
        <begin position="12"/>
        <end position="33"/>
    </location>
</feature>
<organism evidence="2 3">
    <name type="scientific">Mesorhizobium huakuii</name>
    <dbReference type="NCBI Taxonomy" id="28104"/>
    <lineage>
        <taxon>Bacteria</taxon>
        <taxon>Pseudomonadati</taxon>
        <taxon>Pseudomonadota</taxon>
        <taxon>Alphaproteobacteria</taxon>
        <taxon>Hyphomicrobiales</taxon>
        <taxon>Phyllobacteriaceae</taxon>
        <taxon>Mesorhizobium</taxon>
    </lineage>
</organism>